<keyword evidence="2" id="KW-0808">Transferase</keyword>
<dbReference type="CDD" id="cd04301">
    <property type="entry name" value="NAT_SF"/>
    <property type="match status" value="1"/>
</dbReference>
<protein>
    <submittedName>
        <fullName evidence="2">GNAT family N-acetyltransferase</fullName>
    </submittedName>
</protein>
<dbReference type="AlphaFoldDB" id="A0A850ESH7"/>
<dbReference type="InterPro" id="IPR000182">
    <property type="entry name" value="GNAT_dom"/>
</dbReference>
<dbReference type="PROSITE" id="PS51186">
    <property type="entry name" value="GNAT"/>
    <property type="match status" value="1"/>
</dbReference>
<dbReference type="SUPFAM" id="SSF55729">
    <property type="entry name" value="Acyl-CoA N-acyltransferases (Nat)"/>
    <property type="match status" value="1"/>
</dbReference>
<dbReference type="Proteomes" id="UP000564806">
    <property type="component" value="Unassembled WGS sequence"/>
</dbReference>
<dbReference type="GO" id="GO:0016747">
    <property type="term" value="F:acyltransferase activity, transferring groups other than amino-acyl groups"/>
    <property type="evidence" value="ECO:0007669"/>
    <property type="project" value="InterPro"/>
</dbReference>
<name>A0A850ESH7_9BACL</name>
<dbReference type="InterPro" id="IPR016181">
    <property type="entry name" value="Acyl_CoA_acyltransferase"/>
</dbReference>
<evidence type="ECO:0000313" key="2">
    <source>
        <dbReference type="EMBL" id="NUU63496.1"/>
    </source>
</evidence>
<feature type="domain" description="N-acetyltransferase" evidence="1">
    <location>
        <begin position="1"/>
        <end position="156"/>
    </location>
</feature>
<dbReference type="Pfam" id="PF13527">
    <property type="entry name" value="Acetyltransf_9"/>
    <property type="match status" value="1"/>
</dbReference>
<evidence type="ECO:0000313" key="3">
    <source>
        <dbReference type="Proteomes" id="UP000564806"/>
    </source>
</evidence>
<evidence type="ECO:0000259" key="1">
    <source>
        <dbReference type="PROSITE" id="PS51186"/>
    </source>
</evidence>
<comment type="caution">
    <text evidence="2">The sequence shown here is derived from an EMBL/GenBank/DDBJ whole genome shotgun (WGS) entry which is preliminary data.</text>
</comment>
<dbReference type="Gene3D" id="3.40.630.30">
    <property type="match status" value="1"/>
</dbReference>
<gene>
    <name evidence="2" type="ORF">HPT30_24350</name>
</gene>
<dbReference type="RefSeq" id="WP_175373897.1">
    <property type="nucleotide sequence ID" value="NZ_JABWCS010000219.1"/>
</dbReference>
<reference evidence="2" key="1">
    <citation type="submission" date="2020-06" db="EMBL/GenBank/DDBJ databases">
        <title>Paenibacillus sp. nov., isolated from soil.</title>
        <authorList>
            <person name="Seo Y.L."/>
        </authorList>
    </citation>
    <scope>NUCLEOTIDE SEQUENCE [LARGE SCALE GENOMIC DNA]</scope>
    <source>
        <strain evidence="2">JW14</strain>
    </source>
</reference>
<organism evidence="2 3">
    <name type="scientific">Paenibacillus agri</name>
    <dbReference type="NCBI Taxonomy" id="2744309"/>
    <lineage>
        <taxon>Bacteria</taxon>
        <taxon>Bacillati</taxon>
        <taxon>Bacillota</taxon>
        <taxon>Bacilli</taxon>
        <taxon>Bacillales</taxon>
        <taxon>Paenibacillaceae</taxon>
        <taxon>Paenibacillus</taxon>
    </lineage>
</organism>
<sequence length="390" mass="39464">MQLRLIRNNELDQAAALADAIFRNDGDLSMKQLFPAIFQPGISHSYGAFTSDGTLAAFMGLVPSVIQAEDILLEVFSIGAVCTAPAYRGVGLAGQLLKLCQAHAARAGASLIFVSGDRSLYERAGCVPFGAAVHAELTQDSAQALAAAAGDAWTLRPMQPGDLPAVNRLLLSRQAGHVHSPAELGLLLGAAAYAGVLGLPQRTLVAERDGSIEGFVAVAVAPAAGDGAGAVQPAAGGGAGAALPAAGDGAGAALPAPESDAPNQGTALEWAGRPEAVAALLAKAALCTGTSKLQVPVPWQERSLLSLLRDARAAMTGGANSGTVCIADRGALLRQTEAFRASRNIGLSAATDDRGLISLLFDPASPLLPAGTPEGDATLPLPYMAGLNFI</sequence>
<accession>A0A850ESH7</accession>
<dbReference type="EMBL" id="JABWCS010000219">
    <property type="protein sequence ID" value="NUU63496.1"/>
    <property type="molecule type" value="Genomic_DNA"/>
</dbReference>
<proteinExistence type="predicted"/>
<keyword evidence="3" id="KW-1185">Reference proteome</keyword>